<protein>
    <submittedName>
        <fullName evidence="1">Uncharacterized protein</fullName>
    </submittedName>
</protein>
<organism evidence="1 2">
    <name type="scientific">Lentinula aff. detonsa</name>
    <dbReference type="NCBI Taxonomy" id="2804958"/>
    <lineage>
        <taxon>Eukaryota</taxon>
        <taxon>Fungi</taxon>
        <taxon>Dikarya</taxon>
        <taxon>Basidiomycota</taxon>
        <taxon>Agaricomycotina</taxon>
        <taxon>Agaricomycetes</taxon>
        <taxon>Agaricomycetidae</taxon>
        <taxon>Agaricales</taxon>
        <taxon>Marasmiineae</taxon>
        <taxon>Omphalotaceae</taxon>
        <taxon>Lentinula</taxon>
    </lineage>
</organism>
<evidence type="ECO:0000313" key="2">
    <source>
        <dbReference type="Proteomes" id="UP001163798"/>
    </source>
</evidence>
<dbReference type="EMBL" id="MU793306">
    <property type="protein sequence ID" value="KAJ3786773.1"/>
    <property type="molecule type" value="Genomic_DNA"/>
</dbReference>
<sequence length="237" mass="27818">MLRSLIPELKVHGSRALSIIYPMSVLMNGSAVAQRGYWKVNDAGEFRCNSAPQAPPAVQKLLKKFEALGSNPPHEASLYSRETIQKHVSADIRKYTQRDERDITLKDLRIARRLDFQTYVRTKLNELDPSTTRQHRKRMTLKFISHAVARWHSLTLKEKLDIASSVRQRRMDPDSSSIGPSRQSVIERRQIKRIKANKSINHQIRLLRVNKAWRKHIRKRYIYRKRREQQHSHSLLS</sequence>
<reference evidence="1" key="1">
    <citation type="submission" date="2022-08" db="EMBL/GenBank/DDBJ databases">
        <authorList>
            <consortium name="DOE Joint Genome Institute"/>
            <person name="Min B."/>
            <person name="Riley R."/>
            <person name="Sierra-Patev S."/>
            <person name="Naranjo-Ortiz M."/>
            <person name="Looney B."/>
            <person name="Konkel Z."/>
            <person name="Slot J.C."/>
            <person name="Sakamoto Y."/>
            <person name="Steenwyk J.L."/>
            <person name="Rokas A."/>
            <person name="Carro J."/>
            <person name="Camarero S."/>
            <person name="Ferreira P."/>
            <person name="Molpeceres G."/>
            <person name="Ruiz-Duenas F.J."/>
            <person name="Serrano A."/>
            <person name="Henrissat B."/>
            <person name="Drula E."/>
            <person name="Hughes K.W."/>
            <person name="Mata J.L."/>
            <person name="Ishikawa N.K."/>
            <person name="Vargas-Isla R."/>
            <person name="Ushijima S."/>
            <person name="Smith C.A."/>
            <person name="Ahrendt S."/>
            <person name="Andreopoulos W."/>
            <person name="He G."/>
            <person name="Labutti K."/>
            <person name="Lipzen A."/>
            <person name="Ng V."/>
            <person name="Sandor L."/>
            <person name="Barry K."/>
            <person name="Martinez A.T."/>
            <person name="Xiao Y."/>
            <person name="Gibbons J.G."/>
            <person name="Terashima K."/>
            <person name="Hibbett D.S."/>
            <person name="Grigoriev I.V."/>
        </authorList>
    </citation>
    <scope>NUCLEOTIDE SEQUENCE</scope>
    <source>
        <strain evidence="1">TFB10291</strain>
    </source>
</reference>
<gene>
    <name evidence="1" type="ORF">GGU10DRAFT_163755</name>
</gene>
<keyword evidence="2" id="KW-1185">Reference proteome</keyword>
<comment type="caution">
    <text evidence="1">The sequence shown here is derived from an EMBL/GenBank/DDBJ whole genome shotgun (WGS) entry which is preliminary data.</text>
</comment>
<evidence type="ECO:0000313" key="1">
    <source>
        <dbReference type="EMBL" id="KAJ3786773.1"/>
    </source>
</evidence>
<name>A0AA38KZZ4_9AGAR</name>
<accession>A0AA38KZZ4</accession>
<proteinExistence type="predicted"/>
<dbReference type="AlphaFoldDB" id="A0AA38KZZ4"/>
<dbReference type="Proteomes" id="UP001163798">
    <property type="component" value="Unassembled WGS sequence"/>
</dbReference>